<dbReference type="Gene3D" id="3.40.50.10600">
    <property type="entry name" value="SpoIIaa-like domains"/>
    <property type="match status" value="1"/>
</dbReference>
<dbReference type="RefSeq" id="WP_220161230.1">
    <property type="nucleotide sequence ID" value="NZ_CP080507.1"/>
</dbReference>
<dbReference type="AlphaFoldDB" id="A0A8F9TU94"/>
<dbReference type="EMBL" id="CP080507">
    <property type="protein sequence ID" value="QYM78126.1"/>
    <property type="molecule type" value="Genomic_DNA"/>
</dbReference>
<name>A0A8F9TU94_9BACT</name>
<dbReference type="SUPFAM" id="SSF52091">
    <property type="entry name" value="SpoIIaa-like"/>
    <property type="match status" value="1"/>
</dbReference>
<keyword evidence="2" id="KW-1185">Reference proteome</keyword>
<dbReference type="InterPro" id="IPR036513">
    <property type="entry name" value="STAS_dom_sf"/>
</dbReference>
<reference evidence="1" key="1">
    <citation type="submission" date="2021-08" db="EMBL/GenBank/DDBJ databases">
        <title>Genome of a novel bacterium of the phylum Verrucomicrobia, Oleiharenicola sp. KSB-15.</title>
        <authorList>
            <person name="Chung J.-H."/>
            <person name="Ahn J.-H."/>
            <person name="Yoon Y."/>
            <person name="Kim D.-Y."/>
            <person name="An S.-H."/>
            <person name="Park I."/>
            <person name="Yeon J."/>
        </authorList>
    </citation>
    <scope>NUCLEOTIDE SEQUENCE</scope>
    <source>
        <strain evidence="1">KSB-15</strain>
    </source>
</reference>
<gene>
    <name evidence="1" type="ORF">K0B96_12500</name>
</gene>
<dbReference type="Proteomes" id="UP000825051">
    <property type="component" value="Chromosome"/>
</dbReference>
<dbReference type="InterPro" id="IPR038396">
    <property type="entry name" value="SpoIIAA-like_sf"/>
</dbReference>
<sequence length="144" mass="16017">MIRVLAQSHAPVLGFHVTGRLSADDYRAFMTAVESAIAAHGPVRILLWFEAFGGWDLAARWHDLLFTSRHSQSVERFALVGTWHQRWSAQLSRLFTSAEVRAFPADELGDAWAWLQENRGEIAFPLAVPATAKFPSLALSPFAA</sequence>
<proteinExistence type="predicted"/>
<dbReference type="KEGG" id="ole:K0B96_12500"/>
<dbReference type="Pfam" id="PF11964">
    <property type="entry name" value="SpoIIAA-like"/>
    <property type="match status" value="1"/>
</dbReference>
<dbReference type="InterPro" id="IPR021866">
    <property type="entry name" value="SpoIIAA-like"/>
</dbReference>
<evidence type="ECO:0000313" key="1">
    <source>
        <dbReference type="EMBL" id="QYM78126.1"/>
    </source>
</evidence>
<protein>
    <submittedName>
        <fullName evidence="1">STAS/SEC14 domain-containing protein</fullName>
    </submittedName>
</protein>
<organism evidence="1 2">
    <name type="scientific">Horticoccus luteus</name>
    <dbReference type="NCBI Taxonomy" id="2862869"/>
    <lineage>
        <taxon>Bacteria</taxon>
        <taxon>Pseudomonadati</taxon>
        <taxon>Verrucomicrobiota</taxon>
        <taxon>Opitutia</taxon>
        <taxon>Opitutales</taxon>
        <taxon>Opitutaceae</taxon>
        <taxon>Horticoccus</taxon>
    </lineage>
</organism>
<accession>A0A8F9TU94</accession>
<evidence type="ECO:0000313" key="2">
    <source>
        <dbReference type="Proteomes" id="UP000825051"/>
    </source>
</evidence>